<evidence type="ECO:0000259" key="7">
    <source>
        <dbReference type="PROSITE" id="PS51296"/>
    </source>
</evidence>
<evidence type="ECO:0000313" key="8">
    <source>
        <dbReference type="EMBL" id="AAZ65022.1"/>
    </source>
</evidence>
<dbReference type="InterPro" id="IPR017941">
    <property type="entry name" value="Rieske_2Fe-2S"/>
</dbReference>
<dbReference type="Gene3D" id="2.102.10.10">
    <property type="entry name" value="Rieske [2Fe-2S] iron-sulphur domain"/>
    <property type="match status" value="1"/>
</dbReference>
<dbReference type="PANTHER" id="PTHR21496">
    <property type="entry name" value="FERREDOXIN-RELATED"/>
    <property type="match status" value="1"/>
</dbReference>
<dbReference type="GO" id="GO:0004497">
    <property type="term" value="F:monooxygenase activity"/>
    <property type="evidence" value="ECO:0007669"/>
    <property type="project" value="UniProtKB-KW"/>
</dbReference>
<dbReference type="InterPro" id="IPR036922">
    <property type="entry name" value="Rieske_2Fe-2S_sf"/>
</dbReference>
<dbReference type="PANTHER" id="PTHR21496:SF0">
    <property type="entry name" value="RIESKE DOMAIN-CONTAINING PROTEIN"/>
    <property type="match status" value="1"/>
</dbReference>
<dbReference type="STRING" id="264198.Reut_B5677"/>
<reference evidence="8" key="1">
    <citation type="submission" date="2005-08" db="EMBL/GenBank/DDBJ databases">
        <title>Complete sequence of chromosome 2 of Ralstonia eutropha JMP134.</title>
        <authorList>
            <person name="Copeland A."/>
            <person name="Lucas S."/>
            <person name="Lapidus A."/>
            <person name="Barry K."/>
            <person name="Detter J.C."/>
            <person name="Glavina T."/>
            <person name="Hammon N."/>
            <person name="Israni S."/>
            <person name="Pitluck S."/>
            <person name="Goltsman E."/>
            <person name="Martinez M."/>
            <person name="Schmutz J."/>
            <person name="Larimer F."/>
            <person name="Land M."/>
            <person name="Lykidis A."/>
            <person name="Richardson P."/>
        </authorList>
    </citation>
    <scope>NUCLEOTIDE SEQUENCE [LARGE SCALE GENOMIC DNA]</scope>
    <source>
        <strain evidence="8">JMP134</strain>
    </source>
</reference>
<dbReference type="eggNOG" id="COG2146">
    <property type="taxonomic scope" value="Bacteria"/>
</dbReference>
<evidence type="ECO:0000256" key="2">
    <source>
        <dbReference type="ARBA" id="ARBA00022723"/>
    </source>
</evidence>
<feature type="domain" description="Rieske" evidence="7">
    <location>
        <begin position="9"/>
        <end position="104"/>
    </location>
</feature>
<keyword evidence="8" id="KW-0560">Oxidoreductase</keyword>
<dbReference type="KEGG" id="reu:Reut_B5677"/>
<name>Q46PB2_CUPPJ</name>
<dbReference type="Pfam" id="PF00355">
    <property type="entry name" value="Rieske"/>
    <property type="match status" value="1"/>
</dbReference>
<evidence type="ECO:0000256" key="4">
    <source>
        <dbReference type="ARBA" id="ARBA00023014"/>
    </source>
</evidence>
<keyword evidence="8" id="KW-0503">Monooxygenase</keyword>
<dbReference type="GO" id="GO:0046872">
    <property type="term" value="F:metal ion binding"/>
    <property type="evidence" value="ECO:0007669"/>
    <property type="project" value="UniProtKB-KW"/>
</dbReference>
<organism evidence="8">
    <name type="scientific">Cupriavidus pinatubonensis (strain JMP 134 / LMG 1197)</name>
    <name type="common">Cupriavidus necator (strain JMP 134)</name>
    <dbReference type="NCBI Taxonomy" id="264198"/>
    <lineage>
        <taxon>Bacteria</taxon>
        <taxon>Pseudomonadati</taxon>
        <taxon>Pseudomonadota</taxon>
        <taxon>Betaproteobacteria</taxon>
        <taxon>Burkholderiales</taxon>
        <taxon>Burkholderiaceae</taxon>
        <taxon>Cupriavidus</taxon>
    </lineage>
</organism>
<keyword evidence="1" id="KW-0001">2Fe-2S</keyword>
<comment type="similarity">
    <text evidence="6">Belongs to the bacterial ring-hydroxylating dioxygenase ferredoxin component family.</text>
</comment>
<dbReference type="EMBL" id="CP000091">
    <property type="protein sequence ID" value="AAZ65022.1"/>
    <property type="molecule type" value="Genomic_DNA"/>
</dbReference>
<protein>
    <submittedName>
        <fullName evidence="8">Toluene 4-monooxygenase protein C</fullName>
        <ecNumber evidence="8">1.14.13.-</ecNumber>
    </submittedName>
</protein>
<dbReference type="EC" id="1.14.13.-" evidence="8"/>
<dbReference type="HOGENOM" id="CLU_055690_5_0_4"/>
<keyword evidence="3" id="KW-0408">Iron</keyword>
<evidence type="ECO:0000256" key="5">
    <source>
        <dbReference type="ARBA" id="ARBA00034078"/>
    </source>
</evidence>
<keyword evidence="2" id="KW-0479">Metal-binding</keyword>
<gene>
    <name evidence="8" type="ordered locus">Reut_B5677</name>
</gene>
<dbReference type="AlphaFoldDB" id="Q46PB2"/>
<evidence type="ECO:0000256" key="1">
    <source>
        <dbReference type="ARBA" id="ARBA00022714"/>
    </source>
</evidence>
<keyword evidence="4" id="KW-0411">Iron-sulfur</keyword>
<dbReference type="GO" id="GO:0051537">
    <property type="term" value="F:2 iron, 2 sulfur cluster binding"/>
    <property type="evidence" value="ECO:0007669"/>
    <property type="project" value="UniProtKB-KW"/>
</dbReference>
<dbReference type="SUPFAM" id="SSF50022">
    <property type="entry name" value="ISP domain"/>
    <property type="match status" value="1"/>
</dbReference>
<evidence type="ECO:0000256" key="3">
    <source>
        <dbReference type="ARBA" id="ARBA00023004"/>
    </source>
</evidence>
<proteinExistence type="inferred from homology"/>
<dbReference type="PROSITE" id="PS51296">
    <property type="entry name" value="RIESKE"/>
    <property type="match status" value="1"/>
</dbReference>
<evidence type="ECO:0000256" key="6">
    <source>
        <dbReference type="ARBA" id="ARBA00038001"/>
    </source>
</evidence>
<sequence length="116" mass="12665">MHEVTMNFQKVSTLDELWEGDMAEVEVDGHVIVLVRPEGGAPRAFQGICPHQDIPLAEGKFDGRVLMCRAHQWTFDANTGKGINPGGCRLAEYAVKVDGDDILIAVEGVEPLFANC</sequence>
<dbReference type="CDD" id="cd03474">
    <property type="entry name" value="Rieske_T4moC"/>
    <property type="match status" value="1"/>
</dbReference>
<accession>Q46PB2</accession>
<comment type="cofactor">
    <cofactor evidence="5">
        <name>[2Fe-2S] cluster</name>
        <dbReference type="ChEBI" id="CHEBI:190135"/>
    </cofactor>
</comment>